<evidence type="ECO:0000313" key="2">
    <source>
        <dbReference type="EMBL" id="CAG7651166.1"/>
    </source>
</evidence>
<sequence length="99" mass="10608">MVVRIGRVEAEAFRSLPHLPPLVGPVVDGEDHSAQSHGDDLTSKGRAAETEARMRRAGGPVSDATALQPARKSSAHGTVQPLSQERGPPNTHRSLSWLR</sequence>
<feature type="compositionally biased region" description="Basic and acidic residues" evidence="1">
    <location>
        <begin position="29"/>
        <end position="54"/>
    </location>
</feature>
<keyword evidence="3" id="KW-1185">Reference proteome</keyword>
<proteinExistence type="predicted"/>
<reference evidence="2" key="1">
    <citation type="submission" date="2021-06" db="EMBL/GenBank/DDBJ databases">
        <authorList>
            <person name="Arsene-Ploetze F."/>
        </authorList>
    </citation>
    <scope>NUCLEOTIDE SEQUENCE</scope>
    <source>
        <strain evidence="2">SBRY1</strain>
    </source>
</reference>
<comment type="caution">
    <text evidence="2">The sequence shown here is derived from an EMBL/GenBank/DDBJ whole genome shotgun (WGS) entry which is preliminary data.</text>
</comment>
<dbReference type="Proteomes" id="UP001153328">
    <property type="component" value="Unassembled WGS sequence"/>
</dbReference>
<name>A0A9W4MF16_9ACTN</name>
<protein>
    <submittedName>
        <fullName evidence="2">Uncharacterized protein</fullName>
    </submittedName>
</protein>
<dbReference type="EMBL" id="CAJVAX010000019">
    <property type="protein sequence ID" value="CAG7651166.1"/>
    <property type="molecule type" value="Genomic_DNA"/>
</dbReference>
<dbReference type="AlphaFoldDB" id="A0A9W4MF16"/>
<feature type="region of interest" description="Disordered" evidence="1">
    <location>
        <begin position="18"/>
        <end position="99"/>
    </location>
</feature>
<accession>A0A9W4MF16</accession>
<organism evidence="2 3">
    <name type="scientific">Actinacidiphila bryophytorum</name>
    <dbReference type="NCBI Taxonomy" id="1436133"/>
    <lineage>
        <taxon>Bacteria</taxon>
        <taxon>Bacillati</taxon>
        <taxon>Actinomycetota</taxon>
        <taxon>Actinomycetes</taxon>
        <taxon>Kitasatosporales</taxon>
        <taxon>Streptomycetaceae</taxon>
        <taxon>Actinacidiphila</taxon>
    </lineage>
</organism>
<evidence type="ECO:0000313" key="3">
    <source>
        <dbReference type="Proteomes" id="UP001153328"/>
    </source>
</evidence>
<gene>
    <name evidence="2" type="ORF">SBRY_50545</name>
</gene>
<evidence type="ECO:0000256" key="1">
    <source>
        <dbReference type="SAM" id="MobiDB-lite"/>
    </source>
</evidence>